<evidence type="ECO:0000313" key="2">
    <source>
        <dbReference type="EMBL" id="QJA50104.1"/>
    </source>
</evidence>
<dbReference type="AlphaFoldDB" id="A0A6H1ZRA6"/>
<name>A0A6H1ZRA6_9ZZZZ</name>
<sequence length="465" mass="52123">MAEEKGIVKYQARDGQEVTLSFENVKKYLVSGGGSVTDQELMFFLGVCKSRGLNPFKKDAYLIKYGTNDPAAIVTSIDYFRSRARAQKDCVGWKKGIIVQNEDGSLRDSAGIILAGEKLIGGFFEATPEGWNTPFRIEVNLEGYIKKTKEGKTTRFWEKDNQPTMIAKVAEGQGLRTLWPDEFQGIYEEAEIKAPTIDMSKVQNGSFEKAEPLDTSKFIDLIDKNCTDKELPFVDKYIKLSAKATGKTEDDIKIMFADDFEDSLKNFRVWVGQQKDAAPGKSVEKETTTDSQKTATSEQGPQPPTSGKWDPMAADPMKRYSGDKARILIEACKVKGIEYAGKSALEMHQELLKAKSAKAKELTIRENEQREDQETAEVKKPEIKSPLFPKMEDAEKLDAIARIHGRIKTIAGTLIEQTANETGMNWDEVKGDVGMAEEFILYCFVCYKNGNVMSMVPEELRKEIN</sequence>
<organism evidence="2">
    <name type="scientific">viral metagenome</name>
    <dbReference type="NCBI Taxonomy" id="1070528"/>
    <lineage>
        <taxon>unclassified sequences</taxon>
        <taxon>metagenomes</taxon>
        <taxon>organismal metagenomes</taxon>
    </lineage>
</organism>
<dbReference type="GO" id="GO:0006310">
    <property type="term" value="P:DNA recombination"/>
    <property type="evidence" value="ECO:0007669"/>
    <property type="project" value="InterPro"/>
</dbReference>
<dbReference type="NCBIfam" id="TIGR01913">
    <property type="entry name" value="bet_lambda"/>
    <property type="match status" value="1"/>
</dbReference>
<dbReference type="InterPro" id="IPR018330">
    <property type="entry name" value="RecT_fam"/>
</dbReference>
<dbReference type="EMBL" id="MT144174">
    <property type="protein sequence ID" value="QJA50104.1"/>
    <property type="molecule type" value="Genomic_DNA"/>
</dbReference>
<feature type="region of interest" description="Disordered" evidence="1">
    <location>
        <begin position="275"/>
        <end position="316"/>
    </location>
</feature>
<reference evidence="2" key="1">
    <citation type="submission" date="2020-03" db="EMBL/GenBank/DDBJ databases">
        <title>The deep terrestrial virosphere.</title>
        <authorList>
            <person name="Holmfeldt K."/>
            <person name="Nilsson E."/>
            <person name="Simone D."/>
            <person name="Lopez-Fernandez M."/>
            <person name="Wu X."/>
            <person name="de Brujin I."/>
            <person name="Lundin D."/>
            <person name="Andersson A."/>
            <person name="Bertilsson S."/>
            <person name="Dopson M."/>
        </authorList>
    </citation>
    <scope>NUCLEOTIDE SEQUENCE</scope>
    <source>
        <strain evidence="2">TM448A01607</strain>
    </source>
</reference>
<dbReference type="Pfam" id="PF03837">
    <property type="entry name" value="RecT"/>
    <property type="match status" value="1"/>
</dbReference>
<proteinExistence type="predicted"/>
<dbReference type="GO" id="GO:0003677">
    <property type="term" value="F:DNA binding"/>
    <property type="evidence" value="ECO:0007669"/>
    <property type="project" value="InterPro"/>
</dbReference>
<gene>
    <name evidence="2" type="ORF">TM448A01607_0006</name>
</gene>
<evidence type="ECO:0000256" key="1">
    <source>
        <dbReference type="SAM" id="MobiDB-lite"/>
    </source>
</evidence>
<accession>A0A6H1ZRA6</accession>
<dbReference type="InterPro" id="IPR010183">
    <property type="entry name" value="Phage_lambda_Bet"/>
</dbReference>
<protein>
    <submittedName>
        <fullName evidence="2">Putative DNA recombination protein</fullName>
    </submittedName>
</protein>
<feature type="compositionally biased region" description="Polar residues" evidence="1">
    <location>
        <begin position="289"/>
        <end position="300"/>
    </location>
</feature>